<organism evidence="9 10">
    <name type="scientific">Wocania arenilitoris</name>
    <dbReference type="NCBI Taxonomy" id="2044858"/>
    <lineage>
        <taxon>Bacteria</taxon>
        <taxon>Pseudomonadati</taxon>
        <taxon>Bacteroidota</taxon>
        <taxon>Flavobacteriia</taxon>
        <taxon>Flavobacteriales</taxon>
        <taxon>Flavobacteriaceae</taxon>
        <taxon>Wocania</taxon>
    </lineage>
</organism>
<evidence type="ECO:0000313" key="9">
    <source>
        <dbReference type="EMBL" id="MCF7568809.1"/>
    </source>
</evidence>
<evidence type="ECO:0000256" key="2">
    <source>
        <dbReference type="ARBA" id="ARBA00006275"/>
    </source>
</evidence>
<dbReference type="Proteomes" id="UP001199795">
    <property type="component" value="Unassembled WGS sequence"/>
</dbReference>
<evidence type="ECO:0000313" key="10">
    <source>
        <dbReference type="Proteomes" id="UP001199795"/>
    </source>
</evidence>
<dbReference type="AlphaFoldDB" id="A0AAE3JLY4"/>
<keyword evidence="4" id="KW-0472">Membrane</keyword>
<evidence type="ECO:0000256" key="5">
    <source>
        <dbReference type="ARBA" id="ARBA00023237"/>
    </source>
</evidence>
<feature type="domain" description="RagB/SusD" evidence="7">
    <location>
        <begin position="332"/>
        <end position="441"/>
    </location>
</feature>
<protein>
    <submittedName>
        <fullName evidence="9">RagB/SusD family nutrient uptake outer membrane protein</fullName>
    </submittedName>
</protein>
<comment type="caution">
    <text evidence="9">The sequence shown here is derived from an EMBL/GenBank/DDBJ whole genome shotgun (WGS) entry which is preliminary data.</text>
</comment>
<accession>A0AAE3JLY4</accession>
<feature type="domain" description="SusD-like N-terminal" evidence="8">
    <location>
        <begin position="78"/>
        <end position="211"/>
    </location>
</feature>
<dbReference type="Pfam" id="PF14322">
    <property type="entry name" value="SusD-like_3"/>
    <property type="match status" value="1"/>
</dbReference>
<evidence type="ECO:0000256" key="6">
    <source>
        <dbReference type="SAM" id="SignalP"/>
    </source>
</evidence>
<comment type="subcellular location">
    <subcellularLocation>
        <location evidence="1">Cell outer membrane</location>
    </subcellularLocation>
</comment>
<dbReference type="SUPFAM" id="SSF48452">
    <property type="entry name" value="TPR-like"/>
    <property type="match status" value="1"/>
</dbReference>
<evidence type="ECO:0000259" key="8">
    <source>
        <dbReference type="Pfam" id="PF14322"/>
    </source>
</evidence>
<dbReference type="Pfam" id="PF07980">
    <property type="entry name" value="SusD_RagB"/>
    <property type="match status" value="1"/>
</dbReference>
<reference evidence="9" key="1">
    <citation type="submission" date="2022-01" db="EMBL/GenBank/DDBJ databases">
        <title>Draft genome sequence of Sabulilitoribacter arenilitoris KCTC 52401.</title>
        <authorList>
            <person name="Oh J.-S."/>
        </authorList>
    </citation>
    <scope>NUCLEOTIDE SEQUENCE</scope>
    <source>
        <strain evidence="9">HMF6543</strain>
    </source>
</reference>
<keyword evidence="10" id="KW-1185">Reference proteome</keyword>
<dbReference type="EMBL" id="JAKKDU010000011">
    <property type="protein sequence ID" value="MCF7568809.1"/>
    <property type="molecule type" value="Genomic_DNA"/>
</dbReference>
<evidence type="ECO:0000256" key="1">
    <source>
        <dbReference type="ARBA" id="ARBA00004442"/>
    </source>
</evidence>
<dbReference type="PROSITE" id="PS51257">
    <property type="entry name" value="PROKAR_LIPOPROTEIN"/>
    <property type="match status" value="1"/>
</dbReference>
<dbReference type="InterPro" id="IPR012944">
    <property type="entry name" value="SusD_RagB_dom"/>
</dbReference>
<comment type="similarity">
    <text evidence="2">Belongs to the SusD family.</text>
</comment>
<evidence type="ECO:0000256" key="4">
    <source>
        <dbReference type="ARBA" id="ARBA00023136"/>
    </source>
</evidence>
<feature type="signal peptide" evidence="6">
    <location>
        <begin position="1"/>
        <end position="21"/>
    </location>
</feature>
<proteinExistence type="inferred from homology"/>
<gene>
    <name evidence="9" type="ORF">L3X37_10600</name>
</gene>
<keyword evidence="5" id="KW-0998">Cell outer membrane</keyword>
<evidence type="ECO:0000259" key="7">
    <source>
        <dbReference type="Pfam" id="PF07980"/>
    </source>
</evidence>
<name>A0AAE3JLY4_9FLAO</name>
<evidence type="ECO:0000256" key="3">
    <source>
        <dbReference type="ARBA" id="ARBA00022729"/>
    </source>
</evidence>
<feature type="chain" id="PRO_5042277379" evidence="6">
    <location>
        <begin position="22"/>
        <end position="452"/>
    </location>
</feature>
<dbReference type="InterPro" id="IPR011990">
    <property type="entry name" value="TPR-like_helical_dom_sf"/>
</dbReference>
<dbReference type="Gene3D" id="1.25.40.390">
    <property type="match status" value="1"/>
</dbReference>
<dbReference type="GO" id="GO:0009279">
    <property type="term" value="C:cell outer membrane"/>
    <property type="evidence" value="ECO:0007669"/>
    <property type="project" value="UniProtKB-SubCell"/>
</dbReference>
<sequence length="452" mass="50863">MKNIIKIAVITLMFFGTFSCSDDFVDLAPITYANEADFYKTDGDFEAAIVSVYAGFRSSPGTRIPFNMEYRADNLKFNNYTYQELSTNLLGANTGSFLWGTYSSLIYPANNILDRLEVTEGISSSVKDVVSGEALFFRGYAYYWLTLGFGKVPLVTSVITSDEALELGLSSEDEVLAQAVADFQKAASLLPPTSSVFGKLDKYDAMAFQAKALMLQNNWSAAVPVLQEIYNNSGHQLEPVWTDMWTTAAEKTSKEFMFQVINSELANNNSFAQQLLYIRGDNTTQEVFMYKSGLFESFEDGDIRRDETLGFDIDGIAENRKYDFGQVGNIWTQDIQVLRFTEIQLLYAEAISMAVNSVQQQSLDLINEIRNRAGLDDLEMADVPNMDAFVEAVLAERRAEFVFEGKRYADLKRHNLLVSKLNAIGYSFDDSYNYLPIPQNEKDKVPDGLYDN</sequence>
<dbReference type="InterPro" id="IPR033985">
    <property type="entry name" value="SusD-like_N"/>
</dbReference>
<dbReference type="RefSeq" id="WP_237240144.1">
    <property type="nucleotide sequence ID" value="NZ_JAKKDU010000011.1"/>
</dbReference>
<keyword evidence="3 6" id="KW-0732">Signal</keyword>